<name>A0A9X4BZ30_9PSED</name>
<dbReference type="Proteomes" id="UP001148185">
    <property type="component" value="Unassembled WGS sequence"/>
</dbReference>
<dbReference type="AlphaFoldDB" id="A0A9X4BZ30"/>
<dbReference type="RefSeq" id="WP_273875734.1">
    <property type="nucleotide sequence ID" value="NZ_JAMDHA010000006.1"/>
</dbReference>
<evidence type="ECO:0000313" key="1">
    <source>
        <dbReference type="EMBL" id="MDD1007272.1"/>
    </source>
</evidence>
<proteinExistence type="predicted"/>
<reference evidence="1 2" key="1">
    <citation type="submission" date="2022-05" db="EMBL/GenBank/DDBJ databases">
        <title>Novel Pseudomonas spp. Isolated from a Rainbow Trout Aquaculture Facility.</title>
        <authorList>
            <person name="Testerman T."/>
            <person name="Graf J."/>
        </authorList>
    </citation>
    <scope>NUCLEOTIDE SEQUENCE [LARGE SCALE GENOMIC DNA]</scope>
    <source>
        <strain evidence="1 2">ID1042</strain>
    </source>
</reference>
<keyword evidence="2" id="KW-1185">Reference proteome</keyword>
<protein>
    <submittedName>
        <fullName evidence="1">Uncharacterized protein</fullName>
    </submittedName>
</protein>
<dbReference type="EMBL" id="JAMDHA010000006">
    <property type="protein sequence ID" value="MDD1007272.1"/>
    <property type="molecule type" value="Genomic_DNA"/>
</dbReference>
<gene>
    <name evidence="1" type="ORF">M5G27_07230</name>
</gene>
<accession>A0A9X4BZ30</accession>
<organism evidence="1 2">
    <name type="scientific">Pseudomonas shahriarae</name>
    <dbReference type="NCBI Taxonomy" id="2745512"/>
    <lineage>
        <taxon>Bacteria</taxon>
        <taxon>Pseudomonadati</taxon>
        <taxon>Pseudomonadota</taxon>
        <taxon>Gammaproteobacteria</taxon>
        <taxon>Pseudomonadales</taxon>
        <taxon>Pseudomonadaceae</taxon>
        <taxon>Pseudomonas</taxon>
    </lineage>
</organism>
<sequence length="92" mass="10344">MEATTQAEDQHTPPSLLESVLSLLEQHTPALNLPARERAATAFVRSLHWMEANPTAWEVKPVQPITYIDQLDKPLKTIVRGRVVDIYKAVTV</sequence>
<evidence type="ECO:0000313" key="2">
    <source>
        <dbReference type="Proteomes" id="UP001148185"/>
    </source>
</evidence>
<comment type="caution">
    <text evidence="1">The sequence shown here is derived from an EMBL/GenBank/DDBJ whole genome shotgun (WGS) entry which is preliminary data.</text>
</comment>